<keyword evidence="3" id="KW-1185">Reference proteome</keyword>
<dbReference type="Pfam" id="PF13452">
    <property type="entry name" value="FAS1_DH_region"/>
    <property type="match status" value="1"/>
</dbReference>
<dbReference type="PANTHER" id="PTHR28152">
    <property type="entry name" value="HYDROXYACYL-THIOESTER DEHYDRATASE TYPE 2, MITOCHONDRIAL"/>
    <property type="match status" value="1"/>
</dbReference>
<organism evidence="2 3">
    <name type="scientific">Tsuneonella litorea</name>
    <dbReference type="NCBI Taxonomy" id="2976475"/>
    <lineage>
        <taxon>Bacteria</taxon>
        <taxon>Pseudomonadati</taxon>
        <taxon>Pseudomonadota</taxon>
        <taxon>Alphaproteobacteria</taxon>
        <taxon>Sphingomonadales</taxon>
        <taxon>Erythrobacteraceae</taxon>
        <taxon>Tsuneonella</taxon>
    </lineage>
</organism>
<evidence type="ECO:0000313" key="3">
    <source>
        <dbReference type="Proteomes" id="UP001142648"/>
    </source>
</evidence>
<proteinExistence type="predicted"/>
<name>A0A9X2W243_9SPHN</name>
<evidence type="ECO:0000313" key="2">
    <source>
        <dbReference type="EMBL" id="MCT2559401.1"/>
    </source>
</evidence>
<dbReference type="EMBL" id="JAOAMV010000005">
    <property type="protein sequence ID" value="MCT2559401.1"/>
    <property type="molecule type" value="Genomic_DNA"/>
</dbReference>
<protein>
    <submittedName>
        <fullName evidence="2">MaoC family dehydratase N-terminal domain-containing protein</fullName>
    </submittedName>
</protein>
<feature type="domain" description="FAS1-like dehydratase" evidence="1">
    <location>
        <begin position="27"/>
        <end position="150"/>
    </location>
</feature>
<dbReference type="GO" id="GO:0019171">
    <property type="term" value="F:(3R)-hydroxyacyl-[acyl-carrier-protein] dehydratase activity"/>
    <property type="evidence" value="ECO:0007669"/>
    <property type="project" value="TreeGrafter"/>
</dbReference>
<dbReference type="InterPro" id="IPR039569">
    <property type="entry name" value="FAS1-like_DH_region"/>
</dbReference>
<dbReference type="AlphaFoldDB" id="A0A9X2W243"/>
<dbReference type="InterPro" id="IPR052741">
    <property type="entry name" value="Mitochondrial_HTD2"/>
</dbReference>
<accession>A0A9X2W243</accession>
<dbReference type="Gene3D" id="3.10.129.10">
    <property type="entry name" value="Hotdog Thioesterase"/>
    <property type="match status" value="2"/>
</dbReference>
<evidence type="ECO:0000259" key="1">
    <source>
        <dbReference type="Pfam" id="PF13452"/>
    </source>
</evidence>
<reference evidence="2" key="1">
    <citation type="submission" date="2022-09" db="EMBL/GenBank/DDBJ databases">
        <title>The genome sequence of Tsuneonella sp. YG55.</title>
        <authorList>
            <person name="Liu Y."/>
        </authorList>
    </citation>
    <scope>NUCLEOTIDE SEQUENCE</scope>
    <source>
        <strain evidence="2">YG55</strain>
    </source>
</reference>
<dbReference type="RefSeq" id="WP_259962297.1">
    <property type="nucleotide sequence ID" value="NZ_JAOAMV010000005.1"/>
</dbReference>
<comment type="caution">
    <text evidence="2">The sequence shown here is derived from an EMBL/GenBank/DDBJ whole genome shotgun (WGS) entry which is preliminary data.</text>
</comment>
<dbReference type="PANTHER" id="PTHR28152:SF1">
    <property type="entry name" value="HYDROXYACYL-THIOESTER DEHYDRATASE TYPE 2, MITOCHONDRIAL"/>
    <property type="match status" value="1"/>
</dbReference>
<dbReference type="InterPro" id="IPR029069">
    <property type="entry name" value="HotDog_dom_sf"/>
</dbReference>
<sequence>MNRNMPVNASVAPFVSASDLAEWQKTIGRTETRTEVLGAEPLRRFALATGAPDDVEHRSPPLGHWAFFPPHARDSEIGPDGHPRRGDFLPSVSLPRRMFAGGTIRFDSPLILGSEADQVSRIAGVSHKRGRSGDLVLVEVDRTIEQAGRACIRERQRYLYRANGPPIEMPVCASHRPAGEIWQPDEVNLFRFSAATFNGHRIHYDLPYAREAEGYPALVVQGPFTASRLAAFAMQAGSLAQFSFQARAPLFLSQPIYLRGAGVNVVEAVRCDGEVAMRADFVPA</sequence>
<dbReference type="Proteomes" id="UP001142648">
    <property type="component" value="Unassembled WGS sequence"/>
</dbReference>
<gene>
    <name evidence="2" type="ORF">N0B51_10465</name>
</gene>
<dbReference type="SUPFAM" id="SSF54637">
    <property type="entry name" value="Thioesterase/thiol ester dehydrase-isomerase"/>
    <property type="match status" value="2"/>
</dbReference>